<protein>
    <submittedName>
        <fullName evidence="3">Uncharacterized protein</fullName>
    </submittedName>
</protein>
<evidence type="ECO:0000313" key="3">
    <source>
        <dbReference type="EMBL" id="MFC0048661.1"/>
    </source>
</evidence>
<evidence type="ECO:0000313" key="4">
    <source>
        <dbReference type="Proteomes" id="UP001589813"/>
    </source>
</evidence>
<keyword evidence="2" id="KW-1133">Transmembrane helix</keyword>
<organism evidence="3 4">
    <name type="scientific">Rheinheimera tilapiae</name>
    <dbReference type="NCBI Taxonomy" id="875043"/>
    <lineage>
        <taxon>Bacteria</taxon>
        <taxon>Pseudomonadati</taxon>
        <taxon>Pseudomonadota</taxon>
        <taxon>Gammaproteobacteria</taxon>
        <taxon>Chromatiales</taxon>
        <taxon>Chromatiaceae</taxon>
        <taxon>Rheinheimera</taxon>
    </lineage>
</organism>
<keyword evidence="2" id="KW-0812">Transmembrane</keyword>
<evidence type="ECO:0000256" key="1">
    <source>
        <dbReference type="SAM" id="MobiDB-lite"/>
    </source>
</evidence>
<name>A0ABV6BCR8_9GAMM</name>
<feature type="region of interest" description="Disordered" evidence="1">
    <location>
        <begin position="1"/>
        <end position="23"/>
    </location>
</feature>
<accession>A0ABV6BCR8</accession>
<keyword evidence="4" id="KW-1185">Reference proteome</keyword>
<feature type="compositionally biased region" description="Polar residues" evidence="1">
    <location>
        <begin position="1"/>
        <end position="12"/>
    </location>
</feature>
<gene>
    <name evidence="3" type="ORF">ACFFJP_10210</name>
</gene>
<comment type="caution">
    <text evidence="3">The sequence shown here is derived from an EMBL/GenBank/DDBJ whole genome shotgun (WGS) entry which is preliminary data.</text>
</comment>
<feature type="transmembrane region" description="Helical" evidence="2">
    <location>
        <begin position="38"/>
        <end position="62"/>
    </location>
</feature>
<dbReference type="EMBL" id="JBHLXP010000001">
    <property type="protein sequence ID" value="MFC0048661.1"/>
    <property type="molecule type" value="Genomic_DNA"/>
</dbReference>
<dbReference type="RefSeq" id="WP_377243053.1">
    <property type="nucleotide sequence ID" value="NZ_JBHLXP010000001.1"/>
</dbReference>
<dbReference type="Proteomes" id="UP001589813">
    <property type="component" value="Unassembled WGS sequence"/>
</dbReference>
<evidence type="ECO:0000256" key="2">
    <source>
        <dbReference type="SAM" id="Phobius"/>
    </source>
</evidence>
<reference evidence="3 4" key="1">
    <citation type="submission" date="2024-09" db="EMBL/GenBank/DDBJ databases">
        <authorList>
            <person name="Sun Q."/>
            <person name="Mori K."/>
        </authorList>
    </citation>
    <scope>NUCLEOTIDE SEQUENCE [LARGE SCALE GENOMIC DNA]</scope>
    <source>
        <strain evidence="3 4">KCTC 23315</strain>
    </source>
</reference>
<sequence length="67" mass="7708">MTEPQKPQSTDLRNPGITKKVGVKRTRTSPVKVFLRTVYWLITLSILAIVLYISFEAGWMIYKNTAH</sequence>
<proteinExistence type="predicted"/>
<keyword evidence="2" id="KW-0472">Membrane</keyword>